<dbReference type="InterPro" id="IPR037883">
    <property type="entry name" value="Knr4/Smi1-like_sf"/>
</dbReference>
<proteinExistence type="predicted"/>
<dbReference type="EMBL" id="JBHSPA010000091">
    <property type="protein sequence ID" value="MFC5833297.1"/>
    <property type="molecule type" value="Genomic_DNA"/>
</dbReference>
<evidence type="ECO:0000313" key="3">
    <source>
        <dbReference type="Proteomes" id="UP001596058"/>
    </source>
</evidence>
<dbReference type="RefSeq" id="WP_379522723.1">
    <property type="nucleotide sequence ID" value="NZ_JBHSPA010000091.1"/>
</dbReference>
<dbReference type="Proteomes" id="UP001596058">
    <property type="component" value="Unassembled WGS sequence"/>
</dbReference>
<dbReference type="SUPFAM" id="SSF160631">
    <property type="entry name" value="SMI1/KNR4-like"/>
    <property type="match status" value="1"/>
</dbReference>
<name>A0ABW1D5K2_9ACTN</name>
<feature type="domain" description="Knr4/Smi1-like" evidence="1">
    <location>
        <begin position="43"/>
        <end position="172"/>
    </location>
</feature>
<dbReference type="Pfam" id="PF09346">
    <property type="entry name" value="SMI1_KNR4"/>
    <property type="match status" value="1"/>
</dbReference>
<organism evidence="2 3">
    <name type="scientific">Nonomuraea insulae</name>
    <dbReference type="NCBI Taxonomy" id="1616787"/>
    <lineage>
        <taxon>Bacteria</taxon>
        <taxon>Bacillati</taxon>
        <taxon>Actinomycetota</taxon>
        <taxon>Actinomycetes</taxon>
        <taxon>Streptosporangiales</taxon>
        <taxon>Streptosporangiaceae</taxon>
        <taxon>Nonomuraea</taxon>
    </lineage>
</organism>
<protein>
    <submittedName>
        <fullName evidence="2">SMI1/KNR4 family protein</fullName>
    </submittedName>
</protein>
<gene>
    <name evidence="2" type="ORF">ACFPZ3_56405</name>
</gene>
<accession>A0ABW1D5K2</accession>
<keyword evidence="3" id="KW-1185">Reference proteome</keyword>
<reference evidence="3" key="1">
    <citation type="journal article" date="2019" name="Int. J. Syst. Evol. Microbiol.">
        <title>The Global Catalogue of Microorganisms (GCM) 10K type strain sequencing project: providing services to taxonomists for standard genome sequencing and annotation.</title>
        <authorList>
            <consortium name="The Broad Institute Genomics Platform"/>
            <consortium name="The Broad Institute Genome Sequencing Center for Infectious Disease"/>
            <person name="Wu L."/>
            <person name="Ma J."/>
        </authorList>
    </citation>
    <scope>NUCLEOTIDE SEQUENCE [LARGE SCALE GENOMIC DNA]</scope>
    <source>
        <strain evidence="3">CCUG 53903</strain>
    </source>
</reference>
<dbReference type="InterPro" id="IPR018958">
    <property type="entry name" value="Knr4/Smi1-like_dom"/>
</dbReference>
<comment type="caution">
    <text evidence="2">The sequence shown here is derived from an EMBL/GenBank/DDBJ whole genome shotgun (WGS) entry which is preliminary data.</text>
</comment>
<evidence type="ECO:0000259" key="1">
    <source>
        <dbReference type="SMART" id="SM00860"/>
    </source>
</evidence>
<dbReference type="SMART" id="SM00860">
    <property type="entry name" value="SMI1_KNR4"/>
    <property type="match status" value="1"/>
</dbReference>
<evidence type="ECO:0000313" key="2">
    <source>
        <dbReference type="EMBL" id="MFC5833297.1"/>
    </source>
</evidence>
<sequence>MKGTDIPRYPWAERLHTMSGTDHDLYTDQDPSSYPPEWLGTTPADEAEIRRQEKRLGRRLPPSYREFLQVSNGWDVDSATSLHLLPITEVGWTRDVDPHLAHSWGPPSGSPIPKLPDDYSFDYDAPQDQDFFEVGDFLPHTLCISENVEGSVYLLTPHIVTSGDEWEAWYLDTSYMLGATRFRSFWHLMEDAFRRDTY</sequence>
<dbReference type="Gene3D" id="3.40.1580.10">
    <property type="entry name" value="SMI1/KNR4-like"/>
    <property type="match status" value="1"/>
</dbReference>